<gene>
    <name evidence="3" type="ORF">ACERLL_06070</name>
</gene>
<dbReference type="RefSeq" id="WP_373655175.1">
    <property type="nucleotide sequence ID" value="NZ_JBGUAW010000003.1"/>
</dbReference>
<dbReference type="PANTHER" id="PTHR33279">
    <property type="entry name" value="SULFUR CARRIER PROTEIN YEDF-RELATED"/>
    <property type="match status" value="1"/>
</dbReference>
<dbReference type="Pfam" id="PF01206">
    <property type="entry name" value="TusA"/>
    <property type="match status" value="1"/>
</dbReference>
<comment type="similarity">
    <text evidence="1">Belongs to the sulfur carrier protein TusA family.</text>
</comment>
<keyword evidence="4" id="KW-1185">Reference proteome</keyword>
<protein>
    <submittedName>
        <fullName evidence="3">Sulfurtransferase TusA family protein</fullName>
    </submittedName>
</protein>
<dbReference type="PANTHER" id="PTHR33279:SF6">
    <property type="entry name" value="SULFUR CARRIER PROTEIN YEDF-RELATED"/>
    <property type="match status" value="1"/>
</dbReference>
<evidence type="ECO:0000259" key="2">
    <source>
        <dbReference type="Pfam" id="PF01206"/>
    </source>
</evidence>
<proteinExistence type="inferred from homology"/>
<comment type="caution">
    <text evidence="3">The sequence shown here is derived from an EMBL/GenBank/DDBJ whole genome shotgun (WGS) entry which is preliminary data.</text>
</comment>
<dbReference type="SUPFAM" id="SSF64307">
    <property type="entry name" value="SirA-like"/>
    <property type="match status" value="1"/>
</dbReference>
<evidence type="ECO:0000256" key="1">
    <source>
        <dbReference type="ARBA" id="ARBA00008984"/>
    </source>
</evidence>
<evidence type="ECO:0000313" key="4">
    <source>
        <dbReference type="Proteomes" id="UP001575181"/>
    </source>
</evidence>
<dbReference type="EMBL" id="JBGUAW010000003">
    <property type="protein sequence ID" value="MFA9460392.1"/>
    <property type="molecule type" value="Genomic_DNA"/>
</dbReference>
<dbReference type="CDD" id="cd00291">
    <property type="entry name" value="SirA_YedF_YeeD"/>
    <property type="match status" value="1"/>
</dbReference>
<sequence length="85" mass="9241">MSEEAQREFLDARSMLCPMPVIRTGERVAELAPGTVLEVRASDPGVLHDIPAWSRVHGHTVLEAREEGEELVVVLQVHGDDDGGA</sequence>
<accession>A0ABV4TSY6</accession>
<dbReference type="Proteomes" id="UP001575181">
    <property type="component" value="Unassembled WGS sequence"/>
</dbReference>
<organism evidence="3 4">
    <name type="scientific">Thiohalorhabdus methylotrophus</name>
    <dbReference type="NCBI Taxonomy" id="3242694"/>
    <lineage>
        <taxon>Bacteria</taxon>
        <taxon>Pseudomonadati</taxon>
        <taxon>Pseudomonadota</taxon>
        <taxon>Gammaproteobacteria</taxon>
        <taxon>Thiohalorhabdales</taxon>
        <taxon>Thiohalorhabdaceae</taxon>
        <taxon>Thiohalorhabdus</taxon>
    </lineage>
</organism>
<name>A0ABV4TSY6_9GAMM</name>
<feature type="domain" description="UPF0033" evidence="2">
    <location>
        <begin position="9"/>
        <end position="76"/>
    </location>
</feature>
<dbReference type="Gene3D" id="3.30.110.40">
    <property type="entry name" value="TusA-like domain"/>
    <property type="match status" value="1"/>
</dbReference>
<evidence type="ECO:0000313" key="3">
    <source>
        <dbReference type="EMBL" id="MFA9460392.1"/>
    </source>
</evidence>
<reference evidence="3 4" key="1">
    <citation type="submission" date="2024-08" db="EMBL/GenBank/DDBJ databases">
        <title>Whole-genome sequencing of halo(alkali)philic microorganisms from hypersaline lakes.</title>
        <authorList>
            <person name="Sorokin D.Y."/>
            <person name="Merkel A.Y."/>
            <person name="Messina E."/>
            <person name="Yakimov M."/>
        </authorList>
    </citation>
    <scope>NUCLEOTIDE SEQUENCE [LARGE SCALE GENOMIC DNA]</scope>
    <source>
        <strain evidence="3 4">Cl-TMA</strain>
    </source>
</reference>
<dbReference type="InterPro" id="IPR001455">
    <property type="entry name" value="TusA-like"/>
</dbReference>
<dbReference type="InterPro" id="IPR036868">
    <property type="entry name" value="TusA-like_sf"/>
</dbReference>